<comment type="similarity">
    <text evidence="8">Belongs to the binding-protein-dependent transport system permease family.</text>
</comment>
<dbReference type="InterPro" id="IPR035906">
    <property type="entry name" value="MetI-like_sf"/>
</dbReference>
<feature type="transmembrane region" description="Helical" evidence="8">
    <location>
        <begin position="193"/>
        <end position="217"/>
    </location>
</feature>
<keyword evidence="4" id="KW-0997">Cell inner membrane</keyword>
<dbReference type="Pfam" id="PF00528">
    <property type="entry name" value="BPD_transp_1"/>
    <property type="match status" value="2"/>
</dbReference>
<evidence type="ECO:0000256" key="7">
    <source>
        <dbReference type="ARBA" id="ARBA00023136"/>
    </source>
</evidence>
<proteinExistence type="inferred from homology"/>
<evidence type="ECO:0000313" key="11">
    <source>
        <dbReference type="Proteomes" id="UP000184327"/>
    </source>
</evidence>
<dbReference type="PANTHER" id="PTHR43357">
    <property type="entry name" value="INNER MEMBRANE ABC TRANSPORTER PERMEASE PROTEIN YDCV"/>
    <property type="match status" value="1"/>
</dbReference>
<reference evidence="10 11" key="1">
    <citation type="submission" date="2016-11" db="EMBL/GenBank/DDBJ databases">
        <authorList>
            <person name="Jaros S."/>
            <person name="Januszkiewicz K."/>
            <person name="Wedrychowicz H."/>
        </authorList>
    </citation>
    <scope>NUCLEOTIDE SEQUENCE [LARGE SCALE GENOMIC DNA]</scope>
    <source>
        <strain evidence="10 11">DSM 16112</strain>
    </source>
</reference>
<feature type="transmembrane region" description="Helical" evidence="8">
    <location>
        <begin position="499"/>
        <end position="518"/>
    </location>
</feature>
<evidence type="ECO:0000256" key="8">
    <source>
        <dbReference type="RuleBase" id="RU363032"/>
    </source>
</evidence>
<dbReference type="GO" id="GO:0005886">
    <property type="term" value="C:plasma membrane"/>
    <property type="evidence" value="ECO:0007669"/>
    <property type="project" value="UniProtKB-SubCell"/>
</dbReference>
<feature type="transmembrane region" description="Helical" evidence="8">
    <location>
        <begin position="330"/>
        <end position="353"/>
    </location>
</feature>
<keyword evidence="3" id="KW-1003">Cell membrane</keyword>
<name>A0A1M4SA05_9BURK</name>
<keyword evidence="7 8" id="KW-0472">Membrane</keyword>
<dbReference type="PANTHER" id="PTHR43357:SF3">
    <property type="entry name" value="FE(3+)-TRANSPORT SYSTEM PERMEASE PROTEIN FBPB 2"/>
    <property type="match status" value="1"/>
</dbReference>
<evidence type="ECO:0000256" key="1">
    <source>
        <dbReference type="ARBA" id="ARBA00004429"/>
    </source>
</evidence>
<feature type="transmembrane region" description="Helical" evidence="8">
    <location>
        <begin position="285"/>
        <end position="310"/>
    </location>
</feature>
<evidence type="ECO:0000256" key="2">
    <source>
        <dbReference type="ARBA" id="ARBA00022448"/>
    </source>
</evidence>
<accession>A0A1M4SA05</accession>
<gene>
    <name evidence="10" type="ORF">SAMN02745117_00050</name>
</gene>
<feature type="transmembrane region" description="Helical" evidence="8">
    <location>
        <begin position="55"/>
        <end position="81"/>
    </location>
</feature>
<feature type="domain" description="ABC transmembrane type-1" evidence="9">
    <location>
        <begin position="58"/>
        <end position="253"/>
    </location>
</feature>
<feature type="transmembrane region" description="Helical" evidence="8">
    <location>
        <begin position="134"/>
        <end position="154"/>
    </location>
</feature>
<dbReference type="Gene3D" id="1.10.3720.10">
    <property type="entry name" value="MetI-like"/>
    <property type="match status" value="2"/>
</dbReference>
<organism evidence="10 11">
    <name type="scientific">Lampropedia hyalina DSM 16112</name>
    <dbReference type="NCBI Taxonomy" id="1122156"/>
    <lineage>
        <taxon>Bacteria</taxon>
        <taxon>Pseudomonadati</taxon>
        <taxon>Pseudomonadota</taxon>
        <taxon>Betaproteobacteria</taxon>
        <taxon>Burkholderiales</taxon>
        <taxon>Comamonadaceae</taxon>
        <taxon>Lampropedia</taxon>
    </lineage>
</organism>
<dbReference type="EMBL" id="FQUZ01000001">
    <property type="protein sequence ID" value="SHE29019.1"/>
    <property type="molecule type" value="Genomic_DNA"/>
</dbReference>
<dbReference type="AlphaFoldDB" id="A0A1M4SA05"/>
<feature type="transmembrane region" description="Helical" evidence="8">
    <location>
        <begin position="237"/>
        <end position="255"/>
    </location>
</feature>
<protein>
    <submittedName>
        <fullName evidence="10">Iron(III) transport system permease protein</fullName>
    </submittedName>
</protein>
<feature type="transmembrane region" description="Helical" evidence="8">
    <location>
        <begin position="453"/>
        <end position="479"/>
    </location>
</feature>
<feature type="transmembrane region" description="Helical" evidence="8">
    <location>
        <begin position="392"/>
        <end position="415"/>
    </location>
</feature>
<evidence type="ECO:0000256" key="3">
    <source>
        <dbReference type="ARBA" id="ARBA00022475"/>
    </source>
</evidence>
<dbReference type="InterPro" id="IPR000515">
    <property type="entry name" value="MetI-like"/>
</dbReference>
<dbReference type="STRING" id="1122156.SAMN02745117_00050"/>
<evidence type="ECO:0000313" key="10">
    <source>
        <dbReference type="EMBL" id="SHE29019.1"/>
    </source>
</evidence>
<dbReference type="RefSeq" id="WP_234970999.1">
    <property type="nucleotide sequence ID" value="NZ_FQUZ01000001.1"/>
</dbReference>
<keyword evidence="2 8" id="KW-0813">Transport</keyword>
<dbReference type="SUPFAM" id="SSF161098">
    <property type="entry name" value="MetI-like"/>
    <property type="match status" value="2"/>
</dbReference>
<feature type="transmembrane region" description="Helical" evidence="8">
    <location>
        <begin position="17"/>
        <end position="35"/>
    </location>
</feature>
<dbReference type="GO" id="GO:0055085">
    <property type="term" value="P:transmembrane transport"/>
    <property type="evidence" value="ECO:0007669"/>
    <property type="project" value="InterPro"/>
</dbReference>
<keyword evidence="5 8" id="KW-0812">Transmembrane</keyword>
<keyword evidence="11" id="KW-1185">Reference proteome</keyword>
<dbReference type="Proteomes" id="UP000184327">
    <property type="component" value="Unassembled WGS sequence"/>
</dbReference>
<evidence type="ECO:0000256" key="5">
    <source>
        <dbReference type="ARBA" id="ARBA00022692"/>
    </source>
</evidence>
<feature type="domain" description="ABC transmembrane type-1" evidence="9">
    <location>
        <begin position="326"/>
        <end position="517"/>
    </location>
</feature>
<dbReference type="PROSITE" id="PS50928">
    <property type="entry name" value="ABC_TM1"/>
    <property type="match status" value="2"/>
</dbReference>
<comment type="subcellular location">
    <subcellularLocation>
        <location evidence="1">Cell inner membrane</location>
        <topology evidence="1">Multi-pass membrane protein</topology>
    </subcellularLocation>
    <subcellularLocation>
        <location evidence="8">Cell membrane</location>
        <topology evidence="8">Multi-pass membrane protein</topology>
    </subcellularLocation>
</comment>
<evidence type="ECO:0000256" key="6">
    <source>
        <dbReference type="ARBA" id="ARBA00022989"/>
    </source>
</evidence>
<keyword evidence="6 8" id="KW-1133">Transmembrane helix</keyword>
<evidence type="ECO:0000259" key="9">
    <source>
        <dbReference type="PROSITE" id="PS50928"/>
    </source>
</evidence>
<evidence type="ECO:0000256" key="4">
    <source>
        <dbReference type="ARBA" id="ARBA00022519"/>
    </source>
</evidence>
<dbReference type="CDD" id="cd06261">
    <property type="entry name" value="TM_PBP2"/>
    <property type="match status" value="2"/>
</dbReference>
<sequence length="527" mass="57000">MPNPVASRRSAPTALRLLSLLVGLCMALPLGYLLLRALQGDAAQAVALLWRGRTLQLLGNTVALTAGVLLLATLIAFPLAWLVVRSDLPGRRLLLWLSILPLAVPGYVMAYALIGLSGHYGFLNQLLGLRIARLEGLAGATLALGLYTFPYLFLNLRSALLAQDAALLHSARSLGHGPWSCFFRVSLPGLLPALAAGWLVIALYTLGDFGAVALMRLDVFSSAMYSQYHSGFEVRQAAWLALMLLGMTGATIALFRQIPTHPRPERSGLGVAARHQPVRLGRWQALAWVFIVLVVLASVGLPLAVTLFWLSRATTALDAPALWNSIWQTASLALPTAAVATLLALLCATLAAWWPGRNADMQERAIYFGYAIPGLPLALAVAFFSLHTIPALYQSHAVLVLAYCISFMALAYGPIKNSLMQTGRKMHDSSLMLGVSPGRSFCRITLPVIRPAVFGGGALILLMVIKELPITYLLVPIGIRTLSMEVFSRTNEGMMLQAAHYALLLMAFSSLFMGLLLWQQNQRSQSA</sequence>
<feature type="transmembrane region" description="Helical" evidence="8">
    <location>
        <begin position="365"/>
        <end position="386"/>
    </location>
</feature>
<feature type="transmembrane region" description="Helical" evidence="8">
    <location>
        <begin position="93"/>
        <end position="114"/>
    </location>
</feature>